<feature type="transmembrane region" description="Helical" evidence="6">
    <location>
        <begin position="34"/>
        <end position="53"/>
    </location>
</feature>
<dbReference type="Pfam" id="PF20684">
    <property type="entry name" value="Fung_rhodopsin"/>
    <property type="match status" value="1"/>
</dbReference>
<dbReference type="AlphaFoldDB" id="A0A9P9ES15"/>
<dbReference type="OrthoDB" id="444631at2759"/>
<feature type="domain" description="Rhodopsin" evidence="7">
    <location>
        <begin position="15"/>
        <end position="247"/>
    </location>
</feature>
<feature type="transmembrane region" description="Helical" evidence="6">
    <location>
        <begin position="73"/>
        <end position="95"/>
    </location>
</feature>
<name>A0A9P9ES15_9HYPO</name>
<feature type="transmembrane region" description="Helical" evidence="6">
    <location>
        <begin position="107"/>
        <end position="130"/>
    </location>
</feature>
<dbReference type="Proteomes" id="UP000717696">
    <property type="component" value="Unassembled WGS sequence"/>
</dbReference>
<dbReference type="GO" id="GO:0016020">
    <property type="term" value="C:membrane"/>
    <property type="evidence" value="ECO:0007669"/>
    <property type="project" value="UniProtKB-SubCell"/>
</dbReference>
<evidence type="ECO:0000313" key="8">
    <source>
        <dbReference type="EMBL" id="KAH7145958.1"/>
    </source>
</evidence>
<feature type="transmembrane region" description="Helical" evidence="6">
    <location>
        <begin position="159"/>
        <end position="177"/>
    </location>
</feature>
<feature type="transmembrane region" description="Helical" evidence="6">
    <location>
        <begin position="189"/>
        <end position="209"/>
    </location>
</feature>
<evidence type="ECO:0000256" key="1">
    <source>
        <dbReference type="ARBA" id="ARBA00004141"/>
    </source>
</evidence>
<keyword evidence="9" id="KW-1185">Reference proteome</keyword>
<dbReference type="InterPro" id="IPR052337">
    <property type="entry name" value="SAT4-like"/>
</dbReference>
<evidence type="ECO:0000256" key="2">
    <source>
        <dbReference type="ARBA" id="ARBA00022692"/>
    </source>
</evidence>
<dbReference type="PANTHER" id="PTHR33048:SF92">
    <property type="entry name" value="INTEGRAL MEMBRANE PROTEIN"/>
    <property type="match status" value="1"/>
</dbReference>
<dbReference type="PANTHER" id="PTHR33048">
    <property type="entry name" value="PTH11-LIKE INTEGRAL MEMBRANE PROTEIN (AFU_ORTHOLOGUE AFUA_5G11245)"/>
    <property type="match status" value="1"/>
</dbReference>
<feature type="transmembrane region" description="Helical" evidence="6">
    <location>
        <begin position="221"/>
        <end position="241"/>
    </location>
</feature>
<evidence type="ECO:0000256" key="3">
    <source>
        <dbReference type="ARBA" id="ARBA00022989"/>
    </source>
</evidence>
<comment type="subcellular location">
    <subcellularLocation>
        <location evidence="1">Membrane</location>
        <topology evidence="1">Multi-pass membrane protein</topology>
    </subcellularLocation>
</comment>
<evidence type="ECO:0000259" key="7">
    <source>
        <dbReference type="Pfam" id="PF20684"/>
    </source>
</evidence>
<organism evidence="8 9">
    <name type="scientific">Dactylonectria estremocensis</name>
    <dbReference type="NCBI Taxonomy" id="1079267"/>
    <lineage>
        <taxon>Eukaryota</taxon>
        <taxon>Fungi</taxon>
        <taxon>Dikarya</taxon>
        <taxon>Ascomycota</taxon>
        <taxon>Pezizomycotina</taxon>
        <taxon>Sordariomycetes</taxon>
        <taxon>Hypocreomycetidae</taxon>
        <taxon>Hypocreales</taxon>
        <taxon>Nectriaceae</taxon>
        <taxon>Dactylonectria</taxon>
    </lineage>
</organism>
<dbReference type="EMBL" id="JAGMUU010000009">
    <property type="protein sequence ID" value="KAH7145958.1"/>
    <property type="molecule type" value="Genomic_DNA"/>
</dbReference>
<evidence type="ECO:0000256" key="4">
    <source>
        <dbReference type="ARBA" id="ARBA00023136"/>
    </source>
</evidence>
<comment type="caution">
    <text evidence="8">The sequence shown here is derived from an EMBL/GenBank/DDBJ whole genome shotgun (WGS) entry which is preliminary data.</text>
</comment>
<evidence type="ECO:0000313" key="9">
    <source>
        <dbReference type="Proteomes" id="UP000717696"/>
    </source>
</evidence>
<proteinExistence type="inferred from homology"/>
<evidence type="ECO:0000256" key="5">
    <source>
        <dbReference type="ARBA" id="ARBA00038359"/>
    </source>
</evidence>
<keyword evidence="4 6" id="KW-0472">Membrane</keyword>
<keyword evidence="3 6" id="KW-1133">Transmembrane helix</keyword>
<protein>
    <recommendedName>
        <fullName evidence="7">Rhodopsin domain-containing protein</fullName>
    </recommendedName>
</protein>
<gene>
    <name evidence="8" type="ORF">B0J13DRAFT_442618</name>
</gene>
<comment type="similarity">
    <text evidence="5">Belongs to the SAT4 family.</text>
</comment>
<keyword evidence="2 6" id="KW-0812">Transmembrane</keyword>
<feature type="non-terminal residue" evidence="8">
    <location>
        <position position="347"/>
    </location>
</feature>
<accession>A0A9P9ES15</accession>
<dbReference type="InterPro" id="IPR049326">
    <property type="entry name" value="Rhodopsin_dom_fungi"/>
</dbReference>
<evidence type="ECO:0000256" key="6">
    <source>
        <dbReference type="SAM" id="Phobius"/>
    </source>
</evidence>
<feature type="transmembrane region" description="Helical" evidence="6">
    <location>
        <begin position="6"/>
        <end position="22"/>
    </location>
</feature>
<reference evidence="8" key="1">
    <citation type="journal article" date="2021" name="Nat. Commun.">
        <title>Genetic determinants of endophytism in the Arabidopsis root mycobiome.</title>
        <authorList>
            <person name="Mesny F."/>
            <person name="Miyauchi S."/>
            <person name="Thiergart T."/>
            <person name="Pickel B."/>
            <person name="Atanasova L."/>
            <person name="Karlsson M."/>
            <person name="Huettel B."/>
            <person name="Barry K.W."/>
            <person name="Haridas S."/>
            <person name="Chen C."/>
            <person name="Bauer D."/>
            <person name="Andreopoulos W."/>
            <person name="Pangilinan J."/>
            <person name="LaButti K."/>
            <person name="Riley R."/>
            <person name="Lipzen A."/>
            <person name="Clum A."/>
            <person name="Drula E."/>
            <person name="Henrissat B."/>
            <person name="Kohler A."/>
            <person name="Grigoriev I.V."/>
            <person name="Martin F.M."/>
            <person name="Hacquard S."/>
        </authorList>
    </citation>
    <scope>NUCLEOTIDE SEQUENCE</scope>
    <source>
        <strain evidence="8">MPI-CAGE-AT-0021</strain>
    </source>
</reference>
<sequence length="347" mass="39323">FEWTFVVLAFASVSARLYVRIWMRRDRLYWSDVWLVTAMAAAFGLVTCDTLTYRMNAMDNFTVTGVSLHKIRFATNYLFDVAMYLPKLSIIAFYYNLVPSSNPRMRMALHVLATITGACGLSTLFIVTFWCGPNPSVSWSEVEDLCASFNSMIVMRVNWSMNFTTEVLNFFFPFPLIRGLNIRSRREKISLGAIFAMGIITIAISVGRFVRMLYVSNDITIYIWATCELCISIMIVGLTALRPLLRKIAHKLSSIFAGSDTGFSHKILSREHQTWTKTKSARPGEGSYLRNADTSFQSRVVATRNDSTGSKAELNETESGKITKKEELFIVSRANRDLNAVAFQKTR</sequence>